<evidence type="ECO:0000259" key="4">
    <source>
        <dbReference type="PROSITE" id="PS50002"/>
    </source>
</evidence>
<keyword evidence="6" id="KW-1185">Reference proteome</keyword>
<dbReference type="PRINTS" id="PR00452">
    <property type="entry name" value="SH3DOMAIN"/>
</dbReference>
<evidence type="ECO:0000256" key="3">
    <source>
        <dbReference type="SAM" id="MobiDB-lite"/>
    </source>
</evidence>
<feature type="region of interest" description="Disordered" evidence="3">
    <location>
        <begin position="98"/>
        <end position="146"/>
    </location>
</feature>
<dbReference type="Proteomes" id="UP000298663">
    <property type="component" value="Unassembled WGS sequence"/>
</dbReference>
<organism evidence="5 6">
    <name type="scientific">Steinernema carpocapsae</name>
    <name type="common">Entomopathogenic nematode</name>
    <dbReference type="NCBI Taxonomy" id="34508"/>
    <lineage>
        <taxon>Eukaryota</taxon>
        <taxon>Metazoa</taxon>
        <taxon>Ecdysozoa</taxon>
        <taxon>Nematoda</taxon>
        <taxon>Chromadorea</taxon>
        <taxon>Rhabditida</taxon>
        <taxon>Tylenchina</taxon>
        <taxon>Panagrolaimomorpha</taxon>
        <taxon>Strongyloidoidea</taxon>
        <taxon>Steinernematidae</taxon>
        <taxon>Steinernema</taxon>
    </lineage>
</organism>
<reference evidence="5 6" key="2">
    <citation type="journal article" date="2019" name="G3 (Bethesda)">
        <title>Hybrid Assembly of the Genome of the Entomopathogenic Nematode Steinernema carpocapsae Identifies the X-Chromosome.</title>
        <authorList>
            <person name="Serra L."/>
            <person name="Macchietto M."/>
            <person name="Macias-Munoz A."/>
            <person name="McGill C.J."/>
            <person name="Rodriguez I.M."/>
            <person name="Rodriguez B."/>
            <person name="Murad R."/>
            <person name="Mortazavi A."/>
        </authorList>
    </citation>
    <scope>NUCLEOTIDE SEQUENCE [LARGE SCALE GENOMIC DNA]</scope>
    <source>
        <strain evidence="5 6">ALL</strain>
    </source>
</reference>
<comment type="caution">
    <text evidence="5">The sequence shown here is derived from an EMBL/GenBank/DDBJ whole genome shotgun (WGS) entry which is preliminary data.</text>
</comment>
<dbReference type="Gene3D" id="2.30.30.40">
    <property type="entry name" value="SH3 Domains"/>
    <property type="match status" value="2"/>
</dbReference>
<dbReference type="SMART" id="SM00326">
    <property type="entry name" value="SH3"/>
    <property type="match status" value="2"/>
</dbReference>
<evidence type="ECO:0000313" key="5">
    <source>
        <dbReference type="EMBL" id="TKR93547.1"/>
    </source>
</evidence>
<dbReference type="PRINTS" id="PR00499">
    <property type="entry name" value="P67PHOX"/>
</dbReference>
<sequence>MSVASTQSDRIGGGNVAKLVDRLSKDLSKPNVLAEVNLRKPNSSMHQRAVVRYSYSATHDDELNLKEGDEIDVIEAVEDGWMRGKLNGRVGVFPTNFVTFTSPTSTPTAPKVPEEKKRSNSISSSATASTQNGVENGGSSTHSKASITKSLTFTSRKVTEAAAPATAPVVERNERPFAGDSDLSSFLKGGGVRAKSSIFAADRDTSSASLGPPPPHSEAPKIKEMAKVMYAYKAQHEDELDLPQEGLMITIINKNCADPGWYEGELNGKRGLFPDNFVKLIEVPVERPTVAPPSLPTKPKPPMISKEPPKSDASSASEAGVTSNVRRSLFNPSTSEHFKFTHSKISDQLKISLPGAAPPKFSSKSGSTGESASASNSAGVDSSEPVFREEKDAKLQHLTTNRPKQQKRPPSSMFIGSRKSDDGLEGEIVASNEASLQKEKEVKHVTIAAEKPSTHDKTVVHDKPHIHDKSLAHDKLLVHSNEKTTVQTHFPAGKEAAPLPSKTPITVTPKANAHPVTVIPSAVAFSGESELVSRREYNELLKAFEELSKRVLQLEQRKI</sequence>
<evidence type="ECO:0000256" key="2">
    <source>
        <dbReference type="PROSITE-ProRule" id="PRU00192"/>
    </source>
</evidence>
<evidence type="ECO:0000313" key="6">
    <source>
        <dbReference type="Proteomes" id="UP000298663"/>
    </source>
</evidence>
<dbReference type="Pfam" id="PF14604">
    <property type="entry name" value="SH3_9"/>
    <property type="match status" value="2"/>
</dbReference>
<dbReference type="InterPro" id="IPR050384">
    <property type="entry name" value="Endophilin_SH3RF"/>
</dbReference>
<dbReference type="InterPro" id="IPR001452">
    <property type="entry name" value="SH3_domain"/>
</dbReference>
<dbReference type="CDD" id="cd11875">
    <property type="entry name" value="SH3_CD2AP-like_3"/>
    <property type="match status" value="1"/>
</dbReference>
<accession>A0A4U5PB22</accession>
<feature type="domain" description="SH3" evidence="4">
    <location>
        <begin position="221"/>
        <end position="283"/>
    </location>
</feature>
<dbReference type="EMBL" id="AZBU02000002">
    <property type="protein sequence ID" value="TKR93547.1"/>
    <property type="molecule type" value="Genomic_DNA"/>
</dbReference>
<feature type="compositionally biased region" description="Polar residues" evidence="3">
    <location>
        <begin position="312"/>
        <end position="324"/>
    </location>
</feature>
<feature type="compositionally biased region" description="Low complexity" evidence="3">
    <location>
        <begin position="362"/>
        <end position="379"/>
    </location>
</feature>
<feature type="compositionally biased region" description="Pro residues" evidence="3">
    <location>
        <begin position="290"/>
        <end position="302"/>
    </location>
</feature>
<feature type="compositionally biased region" description="Polar residues" evidence="3">
    <location>
        <begin position="131"/>
        <end position="146"/>
    </location>
</feature>
<gene>
    <name evidence="5" type="ORF">L596_007976</name>
</gene>
<feature type="domain" description="SH3" evidence="4">
    <location>
        <begin position="44"/>
        <end position="103"/>
    </location>
</feature>
<dbReference type="STRING" id="34508.A0A4U5PB22"/>
<feature type="region of interest" description="Disordered" evidence="3">
    <location>
        <begin position="356"/>
        <end position="426"/>
    </location>
</feature>
<feature type="compositionally biased region" description="Basic and acidic residues" evidence="3">
    <location>
        <begin position="386"/>
        <end position="395"/>
    </location>
</feature>
<feature type="compositionally biased region" description="Low complexity" evidence="3">
    <location>
        <begin position="98"/>
        <end position="111"/>
    </location>
</feature>
<dbReference type="PANTHER" id="PTHR14167">
    <property type="entry name" value="SH3 DOMAIN-CONTAINING"/>
    <property type="match status" value="1"/>
</dbReference>
<feature type="compositionally biased region" description="Low complexity" evidence="3">
    <location>
        <begin position="120"/>
        <end position="130"/>
    </location>
</feature>
<reference evidence="5 6" key="1">
    <citation type="journal article" date="2015" name="Genome Biol.">
        <title>Comparative genomics of Steinernema reveals deeply conserved gene regulatory networks.</title>
        <authorList>
            <person name="Dillman A.R."/>
            <person name="Macchietto M."/>
            <person name="Porter C.F."/>
            <person name="Rogers A."/>
            <person name="Williams B."/>
            <person name="Antoshechkin I."/>
            <person name="Lee M.M."/>
            <person name="Goodwin Z."/>
            <person name="Lu X."/>
            <person name="Lewis E.E."/>
            <person name="Goodrich-Blair H."/>
            <person name="Stock S.P."/>
            <person name="Adams B.J."/>
            <person name="Sternberg P.W."/>
            <person name="Mortazavi A."/>
        </authorList>
    </citation>
    <scope>NUCLEOTIDE SEQUENCE [LARGE SCALE GENOMIC DNA]</scope>
    <source>
        <strain evidence="5 6">ALL</strain>
    </source>
</reference>
<dbReference type="PROSITE" id="PS50002">
    <property type="entry name" value="SH3"/>
    <property type="match status" value="2"/>
</dbReference>
<evidence type="ECO:0000256" key="1">
    <source>
        <dbReference type="ARBA" id="ARBA00022443"/>
    </source>
</evidence>
<dbReference type="InterPro" id="IPR036028">
    <property type="entry name" value="SH3-like_dom_sf"/>
</dbReference>
<dbReference type="SUPFAM" id="SSF50044">
    <property type="entry name" value="SH3-domain"/>
    <property type="match status" value="2"/>
</dbReference>
<protein>
    <recommendedName>
        <fullName evidence="4">SH3 domain-containing protein</fullName>
    </recommendedName>
</protein>
<keyword evidence="1 2" id="KW-0728">SH3 domain</keyword>
<proteinExistence type="predicted"/>
<dbReference type="PANTHER" id="PTHR14167:SF92">
    <property type="entry name" value="CIN85 AND CD2AP RELATED, ISOFORM J"/>
    <property type="match status" value="1"/>
</dbReference>
<dbReference type="OrthoDB" id="10255964at2759"/>
<feature type="region of interest" description="Disordered" evidence="3">
    <location>
        <begin position="288"/>
        <end position="324"/>
    </location>
</feature>
<name>A0A4U5PB22_STECR</name>
<dbReference type="AlphaFoldDB" id="A0A4U5PB22"/>